<dbReference type="GO" id="GO:0120044">
    <property type="term" value="C:stereocilium base"/>
    <property type="evidence" value="ECO:0007669"/>
    <property type="project" value="TreeGrafter"/>
</dbReference>
<dbReference type="InterPro" id="IPR033023">
    <property type="entry name" value="GRXCR2"/>
</dbReference>
<dbReference type="AlphaFoldDB" id="V9LEV6"/>
<name>V9LEV6_CALMI</name>
<protein>
    <submittedName>
        <fullName evidence="1">Glutaredoxin domain-containing cysteine-rich protein 2-like protein</fullName>
    </submittedName>
</protein>
<dbReference type="PANTHER" id="PTHR46926:SF1">
    <property type="entry name" value="GLUTAREDOXIN DOMAIN-CONTAINING CYSTEINE-RICH PROTEIN 2"/>
    <property type="match status" value="1"/>
</dbReference>
<organism evidence="1">
    <name type="scientific">Callorhinchus milii</name>
    <name type="common">Ghost shark</name>
    <dbReference type="NCBI Taxonomy" id="7868"/>
    <lineage>
        <taxon>Eukaryota</taxon>
        <taxon>Metazoa</taxon>
        <taxon>Chordata</taxon>
        <taxon>Craniata</taxon>
        <taxon>Vertebrata</taxon>
        <taxon>Chondrichthyes</taxon>
        <taxon>Holocephali</taxon>
        <taxon>Chimaeriformes</taxon>
        <taxon>Callorhinchidae</taxon>
        <taxon>Callorhinchus</taxon>
    </lineage>
</organism>
<sequence>MFANRFKESFRAIRCPGCDENGEQPCQNCAH</sequence>
<reference evidence="1" key="1">
    <citation type="journal article" date="2014" name="Nature">
        <title>Elephant shark genome provides unique insights into gnathostome evolution.</title>
        <authorList>
            <consortium name="International Elephant Shark Genome Sequencing Consortium"/>
            <person name="Venkatesh B."/>
            <person name="Lee A.P."/>
            <person name="Ravi V."/>
            <person name="Maurya A.K."/>
            <person name="Lian M.M."/>
            <person name="Swann J.B."/>
            <person name="Ohta Y."/>
            <person name="Flajnik M.F."/>
            <person name="Sutoh Y."/>
            <person name="Kasahara M."/>
            <person name="Hoon S."/>
            <person name="Gangu V."/>
            <person name="Roy S.W."/>
            <person name="Irimia M."/>
            <person name="Korzh V."/>
            <person name="Kondrychyn I."/>
            <person name="Lim Z.W."/>
            <person name="Tay B.H."/>
            <person name="Tohari S."/>
            <person name="Kong K.W."/>
            <person name="Ho S."/>
            <person name="Lorente-Galdos B."/>
            <person name="Quilez J."/>
            <person name="Marques-Bonet T."/>
            <person name="Raney B.J."/>
            <person name="Ingham P.W."/>
            <person name="Tay A."/>
            <person name="Hillier L.W."/>
            <person name="Minx P."/>
            <person name="Boehm T."/>
            <person name="Wilson R.K."/>
            <person name="Brenner S."/>
            <person name="Warren W.C."/>
        </authorList>
    </citation>
    <scope>NUCLEOTIDE SEQUENCE</scope>
    <source>
        <tissue evidence="1">Brain</tissue>
    </source>
</reference>
<dbReference type="GO" id="GO:0120043">
    <property type="term" value="C:stereocilium shaft"/>
    <property type="evidence" value="ECO:0007669"/>
    <property type="project" value="TreeGrafter"/>
</dbReference>
<evidence type="ECO:0000313" key="1">
    <source>
        <dbReference type="EMBL" id="AFP11486.1"/>
    </source>
</evidence>
<dbReference type="PANTHER" id="PTHR46926">
    <property type="entry name" value="GLUTAREDOXIN DOMAIN-CONTAINING CYSTEINE-RICH PROTEIN 2"/>
    <property type="match status" value="1"/>
</dbReference>
<proteinExistence type="evidence at transcript level"/>
<dbReference type="GO" id="GO:0007605">
    <property type="term" value="P:sensory perception of sound"/>
    <property type="evidence" value="ECO:0007669"/>
    <property type="project" value="InterPro"/>
</dbReference>
<accession>V9LEV6</accession>
<dbReference type="EMBL" id="JW878969">
    <property type="protein sequence ID" value="AFP11486.1"/>
    <property type="molecule type" value="mRNA"/>
</dbReference>
<dbReference type="GO" id="GO:0005902">
    <property type="term" value="C:microvillus"/>
    <property type="evidence" value="ECO:0007669"/>
    <property type="project" value="TreeGrafter"/>
</dbReference>